<dbReference type="Pfam" id="PF02582">
    <property type="entry name" value="DUF155"/>
    <property type="match status" value="1"/>
</dbReference>
<proteinExistence type="inferred from homology"/>
<dbReference type="GO" id="GO:0005739">
    <property type="term" value="C:mitochondrion"/>
    <property type="evidence" value="ECO:0007669"/>
    <property type="project" value="UniProtKB-ARBA"/>
</dbReference>
<dbReference type="AlphaFoldDB" id="A0A0D6QZV6"/>
<comment type="similarity">
    <text evidence="1">Belongs to the RMD1/sif2 family.</text>
</comment>
<dbReference type="PANTHER" id="PTHR16255:SF6">
    <property type="entry name" value="PROTEIN RETARDED ROOT GROWTH-LIKE"/>
    <property type="match status" value="1"/>
</dbReference>
<evidence type="ECO:0000313" key="3">
    <source>
        <dbReference type="EMBL" id="JAG97112.1"/>
    </source>
</evidence>
<feature type="domain" description="DUF155" evidence="2">
    <location>
        <begin position="178"/>
        <end position="348"/>
    </location>
</feature>
<dbReference type="InterPro" id="IPR051624">
    <property type="entry name" value="RMD1/Sad1-interacting"/>
</dbReference>
<dbReference type="EMBL" id="GCKF01034876">
    <property type="protein sequence ID" value="JAG97112.1"/>
    <property type="molecule type" value="Transcribed_RNA"/>
</dbReference>
<dbReference type="InterPro" id="IPR003734">
    <property type="entry name" value="DUF155"/>
</dbReference>
<reference evidence="3" key="1">
    <citation type="submission" date="2015-03" db="EMBL/GenBank/DDBJ databases">
        <title>A transcriptome of Araucaria cunninghamii, an australian fine timber species.</title>
        <authorList>
            <person name="Jing Yi C.J.Y."/>
            <person name="Yin San L.Y.S."/>
            <person name="Abdul Karim S.S."/>
            <person name="Wan Azmi N.N."/>
            <person name="Hercus R.R."/>
            <person name="Croft L.L."/>
        </authorList>
    </citation>
    <scope>NUCLEOTIDE SEQUENCE</scope>
    <source>
        <strain evidence="3">MI0301</strain>
        <tissue evidence="3">Leaf</tissue>
    </source>
</reference>
<accession>A0A0D6QZV6</accession>
<name>A0A0D6QZV6_ARACU</name>
<evidence type="ECO:0000256" key="1">
    <source>
        <dbReference type="ARBA" id="ARBA00008306"/>
    </source>
</evidence>
<dbReference type="PANTHER" id="PTHR16255">
    <property type="entry name" value="REQUIRED FOR MEIOTIC NUCLEAR DIVISION PROTEIN 1 HOMOLOG"/>
    <property type="match status" value="1"/>
</dbReference>
<organism evidence="3">
    <name type="scientific">Araucaria cunninghamii</name>
    <name type="common">Hoop pine</name>
    <name type="synonym">Moreton Bay pine</name>
    <dbReference type="NCBI Taxonomy" id="56994"/>
    <lineage>
        <taxon>Eukaryota</taxon>
        <taxon>Viridiplantae</taxon>
        <taxon>Streptophyta</taxon>
        <taxon>Embryophyta</taxon>
        <taxon>Tracheophyta</taxon>
        <taxon>Spermatophyta</taxon>
        <taxon>Pinopsida</taxon>
        <taxon>Pinidae</taxon>
        <taxon>Conifers II</taxon>
        <taxon>Araucariales</taxon>
        <taxon>Araucariaceae</taxon>
        <taxon>Araucaria</taxon>
    </lineage>
</organism>
<protein>
    <recommendedName>
        <fullName evidence="2">DUF155 domain-containing protein</fullName>
    </recommendedName>
</protein>
<evidence type="ECO:0000259" key="2">
    <source>
        <dbReference type="Pfam" id="PF02582"/>
    </source>
</evidence>
<sequence length="403" mass="45699">MSSIFRRASKITCLYIKTSGISLNTSFTLRGFHVSEYLKKTALADSKFYGSSGALAGGIGGARFSSSSFVTFSTTSTAVDSVDWNKKWGVDSCEESSVEAEYREHGTYISVKAYLLGTSVDLKGLQTEPLFDVVPPNSRSANNVILRCTSNVPDYTASTTTKIGTESRNESWSNHRHMVVFQYGSVVLFNFSEQEEEGYLQVVRKYASELLTETRKDDYAIVEKPSLDTWMQDGHDYIVLKRFDIDCIRTIGSVLGQSIALDHFVRQVDGMVAEFTDLNRGMEKTGTFTMKRKKLFQLVGKANSNLADVILKLGLFERSDAAWKNAKYAQIWEYLRDEYELTQRFGSLDYKLKFVEHNVRFFLEILQNRKSDFLEWLIITLISAEIVIGIYDIIRNTGIEPFN</sequence>